<name>A0A2T7P7I0_POMCA</name>
<organism evidence="1 2">
    <name type="scientific">Pomacea canaliculata</name>
    <name type="common">Golden apple snail</name>
    <dbReference type="NCBI Taxonomy" id="400727"/>
    <lineage>
        <taxon>Eukaryota</taxon>
        <taxon>Metazoa</taxon>
        <taxon>Spiralia</taxon>
        <taxon>Lophotrochozoa</taxon>
        <taxon>Mollusca</taxon>
        <taxon>Gastropoda</taxon>
        <taxon>Caenogastropoda</taxon>
        <taxon>Architaenioglossa</taxon>
        <taxon>Ampullarioidea</taxon>
        <taxon>Ampullariidae</taxon>
        <taxon>Pomacea</taxon>
    </lineage>
</organism>
<dbReference type="EMBL" id="PZQS01000005">
    <property type="protein sequence ID" value="PVD29385.1"/>
    <property type="molecule type" value="Genomic_DNA"/>
</dbReference>
<dbReference type="AlphaFoldDB" id="A0A2T7P7I0"/>
<evidence type="ECO:0000313" key="1">
    <source>
        <dbReference type="EMBL" id="PVD29385.1"/>
    </source>
</evidence>
<keyword evidence="2" id="KW-1185">Reference proteome</keyword>
<reference evidence="1 2" key="1">
    <citation type="submission" date="2018-04" db="EMBL/GenBank/DDBJ databases">
        <title>The genome of golden apple snail Pomacea canaliculata provides insight into stress tolerance and invasive adaptation.</title>
        <authorList>
            <person name="Liu C."/>
            <person name="Liu B."/>
            <person name="Ren Y."/>
            <person name="Zhang Y."/>
            <person name="Wang H."/>
            <person name="Li S."/>
            <person name="Jiang F."/>
            <person name="Yin L."/>
            <person name="Zhang G."/>
            <person name="Qian W."/>
            <person name="Fan W."/>
        </authorList>
    </citation>
    <scope>NUCLEOTIDE SEQUENCE [LARGE SCALE GENOMIC DNA]</scope>
    <source>
        <strain evidence="1">SZHN2017</strain>
        <tissue evidence="1">Muscle</tissue>
    </source>
</reference>
<accession>A0A2T7P7I0</accession>
<sequence>MLRRLATASKLPGDDMWLHQATDWMGSRAGTLGQVQLLFMAAEDSSAAEAQVMRKVKCSGGS</sequence>
<evidence type="ECO:0000313" key="2">
    <source>
        <dbReference type="Proteomes" id="UP000245119"/>
    </source>
</evidence>
<dbReference type="Proteomes" id="UP000245119">
    <property type="component" value="Linkage Group LG5"/>
</dbReference>
<proteinExistence type="predicted"/>
<comment type="caution">
    <text evidence="1">The sequence shown here is derived from an EMBL/GenBank/DDBJ whole genome shotgun (WGS) entry which is preliminary data.</text>
</comment>
<gene>
    <name evidence="1" type="ORF">C0Q70_08636</name>
</gene>
<protein>
    <submittedName>
        <fullName evidence="1">Uncharacterized protein</fullName>
    </submittedName>
</protein>